<dbReference type="Pfam" id="PF14420">
    <property type="entry name" value="Clr5"/>
    <property type="match status" value="1"/>
</dbReference>
<proteinExistence type="predicted"/>
<name>Q2GM24_CHAGB</name>
<protein>
    <recommendedName>
        <fullName evidence="2">Clr5 domain-containing protein</fullName>
    </recommendedName>
</protein>
<feature type="domain" description="Clr5" evidence="2">
    <location>
        <begin position="155"/>
        <end position="201"/>
    </location>
</feature>
<evidence type="ECO:0000256" key="1">
    <source>
        <dbReference type="SAM" id="MobiDB-lite"/>
    </source>
</evidence>
<dbReference type="HOGENOM" id="CLU_449039_0_0_1"/>
<accession>Q2GM24</accession>
<dbReference type="AlphaFoldDB" id="Q2GM24"/>
<dbReference type="Proteomes" id="UP000001056">
    <property type="component" value="Unassembled WGS sequence"/>
</dbReference>
<dbReference type="STRING" id="306901.Q2GM24"/>
<organism evidence="3 4">
    <name type="scientific">Chaetomium globosum (strain ATCC 6205 / CBS 148.51 / DSM 1962 / NBRC 6347 / NRRL 1970)</name>
    <name type="common">Soil fungus</name>
    <dbReference type="NCBI Taxonomy" id="306901"/>
    <lineage>
        <taxon>Eukaryota</taxon>
        <taxon>Fungi</taxon>
        <taxon>Dikarya</taxon>
        <taxon>Ascomycota</taxon>
        <taxon>Pezizomycotina</taxon>
        <taxon>Sordariomycetes</taxon>
        <taxon>Sordariomycetidae</taxon>
        <taxon>Sordariales</taxon>
        <taxon>Chaetomiaceae</taxon>
        <taxon>Chaetomium</taxon>
    </lineage>
</organism>
<feature type="compositionally biased region" description="Basic and acidic residues" evidence="1">
    <location>
        <begin position="224"/>
        <end position="235"/>
    </location>
</feature>
<evidence type="ECO:0000313" key="4">
    <source>
        <dbReference type="Proteomes" id="UP000001056"/>
    </source>
</evidence>
<dbReference type="GeneID" id="4397284"/>
<dbReference type="OMA" id="FARMMEC"/>
<dbReference type="VEuPathDB" id="FungiDB:CHGG_10980"/>
<sequence length="608" mass="68623">MVLSPLPIGDRVPAPVLAPPRTRSPGSSPSRIPPPPAPSLRVVRPMSDPGTPDGEARALLAVAENLTGLVLDDHDPQIFIKEESTSPVADDDLFMMKALKSPSTSPLQKMSAIAARKASVAQQRSSRPGGKGGSSKNGQLKAPPAAGQPVVPRKNQDWEPWKGILYELYITQNRILRDIIGIMETKHNVRATSKMYKSQLESRPFLCSLPPSELFGTGQGRSRAKAESPNDHSSDDSLDNALVLSRDELLHADSGSRSIQCGLTAVRRFIHGHVDLDPSNLQVEEVAGFVDPCYRYFKVAMDLFDLQENLEGGRVLRLAFLQIERKISKPTMKTFSDLCFLVPHLLLESNRRDILSAYLHYLSRLAMVKFGKHPVSDLAASFAVLVDDRPDDIMRYIMLLSQLNSDTIASMPGMLDRNAEWARNQYLACQRTNNAQEPWSSPSPTDDVVNNPRDRHDHHMIRLEAQSVYWAQKLIMHDPTSDEMAAQWLRRQFTSDFGPKCEAYLARLKQMVATGGFPVVFARMMECLYVGWLYDYYETMGEWDRAFEWGLRGLELSTDEQYAIWSIHLEDLMRRHGRPEEAEGLTRRRREHSWLERVRLEVDRLAIA</sequence>
<gene>
    <name evidence="3" type="ORF">CHGG_10980</name>
</gene>
<dbReference type="OrthoDB" id="5308957at2759"/>
<dbReference type="RefSeq" id="XP_001226247.1">
    <property type="nucleotide sequence ID" value="XM_001226246.1"/>
</dbReference>
<dbReference type="eggNOG" id="ENOG502TB58">
    <property type="taxonomic scope" value="Eukaryota"/>
</dbReference>
<feature type="region of interest" description="Disordered" evidence="1">
    <location>
        <begin position="217"/>
        <end position="237"/>
    </location>
</feature>
<dbReference type="InterPro" id="IPR025676">
    <property type="entry name" value="Clr5_dom"/>
</dbReference>
<evidence type="ECO:0000313" key="3">
    <source>
        <dbReference type="EMBL" id="EAQ83162.1"/>
    </source>
</evidence>
<dbReference type="EMBL" id="CH408036">
    <property type="protein sequence ID" value="EAQ83162.1"/>
    <property type="molecule type" value="Genomic_DNA"/>
</dbReference>
<feature type="compositionally biased region" description="Low complexity" evidence="1">
    <location>
        <begin position="19"/>
        <end position="30"/>
    </location>
</feature>
<feature type="region of interest" description="Disordered" evidence="1">
    <location>
        <begin position="1"/>
        <end position="54"/>
    </location>
</feature>
<dbReference type="PANTHER" id="PTHR38788:SF3">
    <property type="entry name" value="CLR5 DOMAIN-CONTAINING PROTEIN"/>
    <property type="match status" value="1"/>
</dbReference>
<feature type="region of interest" description="Disordered" evidence="1">
    <location>
        <begin position="105"/>
        <end position="154"/>
    </location>
</feature>
<evidence type="ECO:0000259" key="2">
    <source>
        <dbReference type="Pfam" id="PF14420"/>
    </source>
</evidence>
<reference evidence="4" key="1">
    <citation type="journal article" date="2015" name="Genome Announc.">
        <title>Draft genome sequence of the cellulolytic fungus Chaetomium globosum.</title>
        <authorList>
            <person name="Cuomo C.A."/>
            <person name="Untereiner W.A."/>
            <person name="Ma L.-J."/>
            <person name="Grabherr M."/>
            <person name="Birren B.W."/>
        </authorList>
    </citation>
    <scope>NUCLEOTIDE SEQUENCE [LARGE SCALE GENOMIC DNA]</scope>
    <source>
        <strain evidence="4">ATCC 6205 / CBS 148.51 / DSM 1962 / NBRC 6347 / NRRL 1970</strain>
    </source>
</reference>
<keyword evidence="4" id="KW-1185">Reference proteome</keyword>
<dbReference type="PANTHER" id="PTHR38788">
    <property type="entry name" value="CLR5 DOMAIN-CONTAINING PROTEIN"/>
    <property type="match status" value="1"/>
</dbReference>
<dbReference type="InParanoid" id="Q2GM24"/>